<sequence length="267" mass="28289">MLFNDKYGPWALVAGASEGLGAALANGAGERGCNVVLIARTESKLADVAAHIERTYGVQTRTLSVDLSGPDAVQHVIEGVDDLEIGLFIYNAAAEPRGLFLDTPDDELVRNVYMNCTVPTLLTKSLAAKMVERRRGGIALCSSGGALQGLRIFAAYGAAKAYELLLAEGLWDELRGSGVDVMGYIIGTTLTPEFRRNMDVTPDVESSLRAAGAQSPEECAARFYEVFGSGPRGYASDHIEASFAANASLPRAEVVAALGEHMQANFG</sequence>
<keyword evidence="2" id="KW-0560">Oxidoreductase</keyword>
<dbReference type="RefSeq" id="WP_163730520.1">
    <property type="nucleotide sequence ID" value="NZ_AP022601.1"/>
</dbReference>
<dbReference type="InterPro" id="IPR002347">
    <property type="entry name" value="SDR_fam"/>
</dbReference>
<dbReference type="GO" id="GO:0016491">
    <property type="term" value="F:oxidoreductase activity"/>
    <property type="evidence" value="ECO:0007669"/>
    <property type="project" value="UniProtKB-KW"/>
</dbReference>
<dbReference type="PRINTS" id="PR00081">
    <property type="entry name" value="GDHRDH"/>
</dbReference>
<dbReference type="Gene3D" id="3.40.50.720">
    <property type="entry name" value="NAD(P)-binding Rossmann-like Domain"/>
    <property type="match status" value="1"/>
</dbReference>
<evidence type="ECO:0000256" key="2">
    <source>
        <dbReference type="ARBA" id="ARBA00023002"/>
    </source>
</evidence>
<name>A0A9W4FG22_9MYCO</name>
<accession>A0A9W4FG22</accession>
<evidence type="ECO:0000313" key="3">
    <source>
        <dbReference type="EMBL" id="BBY93611.1"/>
    </source>
</evidence>
<evidence type="ECO:0000256" key="1">
    <source>
        <dbReference type="ARBA" id="ARBA00006484"/>
    </source>
</evidence>
<dbReference type="InterPro" id="IPR051019">
    <property type="entry name" value="VLCFA-Steroid_DH"/>
</dbReference>
<keyword evidence="4" id="KW-1185">Reference proteome</keyword>
<protein>
    <submittedName>
        <fullName evidence="3">Short-chain dehydrogenase</fullName>
    </submittedName>
</protein>
<dbReference type="SUPFAM" id="SSF51735">
    <property type="entry name" value="NAD(P)-binding Rossmann-fold domains"/>
    <property type="match status" value="1"/>
</dbReference>
<gene>
    <name evidence="3" type="ORF">MGALJ_32800</name>
</gene>
<evidence type="ECO:0000313" key="4">
    <source>
        <dbReference type="Proteomes" id="UP000465785"/>
    </source>
</evidence>
<dbReference type="AlphaFoldDB" id="A0A9W4FG22"/>
<dbReference type="EMBL" id="AP022601">
    <property type="protein sequence ID" value="BBY93611.1"/>
    <property type="molecule type" value="Genomic_DNA"/>
</dbReference>
<dbReference type="KEGG" id="mgau:MGALJ_32800"/>
<comment type="similarity">
    <text evidence="1">Belongs to the short-chain dehydrogenases/reductases (SDR) family.</text>
</comment>
<reference evidence="3 4" key="1">
    <citation type="journal article" date="2019" name="Emerg. Microbes Infect.">
        <title>Comprehensive subspecies identification of 175 nontuberculous mycobacteria species based on 7547 genomic profiles.</title>
        <authorList>
            <person name="Matsumoto Y."/>
            <person name="Kinjo T."/>
            <person name="Motooka D."/>
            <person name="Nabeya D."/>
            <person name="Jung N."/>
            <person name="Uechi K."/>
            <person name="Horii T."/>
            <person name="Iida T."/>
            <person name="Fujita J."/>
            <person name="Nakamura S."/>
        </authorList>
    </citation>
    <scope>NUCLEOTIDE SEQUENCE [LARGE SCALE GENOMIC DNA]</scope>
    <source>
        <strain evidence="3 4">JCM 6399</strain>
    </source>
</reference>
<proteinExistence type="inferred from homology"/>
<dbReference type="PANTHER" id="PTHR43899">
    <property type="entry name" value="RH59310P"/>
    <property type="match status" value="1"/>
</dbReference>
<dbReference type="Pfam" id="PF00106">
    <property type="entry name" value="adh_short"/>
    <property type="match status" value="1"/>
</dbReference>
<dbReference type="InterPro" id="IPR036291">
    <property type="entry name" value="NAD(P)-bd_dom_sf"/>
</dbReference>
<dbReference type="Proteomes" id="UP000465785">
    <property type="component" value="Chromosome"/>
</dbReference>
<organism evidence="3 4">
    <name type="scientific">Mycobacterium gallinarum</name>
    <dbReference type="NCBI Taxonomy" id="39689"/>
    <lineage>
        <taxon>Bacteria</taxon>
        <taxon>Bacillati</taxon>
        <taxon>Actinomycetota</taxon>
        <taxon>Actinomycetes</taxon>
        <taxon>Mycobacteriales</taxon>
        <taxon>Mycobacteriaceae</taxon>
        <taxon>Mycobacterium</taxon>
    </lineage>
</organism>
<dbReference type="PANTHER" id="PTHR43899:SF13">
    <property type="entry name" value="RH59310P"/>
    <property type="match status" value="1"/>
</dbReference>